<dbReference type="Proteomes" id="UP000008207">
    <property type="component" value="Chromosome"/>
</dbReference>
<proteinExistence type="predicted"/>
<dbReference type="KEGG" id="mno:Mnod_1647"/>
<keyword evidence="2" id="KW-1185">Reference proteome</keyword>
<dbReference type="OrthoDB" id="7997794at2"/>
<name>B8IPY7_METNO</name>
<dbReference type="HOGENOM" id="CLU_2753241_0_0_5"/>
<accession>B8IPY7</accession>
<protein>
    <submittedName>
        <fullName evidence="1">Uncharacterized protein</fullName>
    </submittedName>
</protein>
<dbReference type="RefSeq" id="WP_015928331.1">
    <property type="nucleotide sequence ID" value="NC_011894.1"/>
</dbReference>
<evidence type="ECO:0000313" key="2">
    <source>
        <dbReference type="Proteomes" id="UP000008207"/>
    </source>
</evidence>
<dbReference type="EMBL" id="CP001349">
    <property type="protein sequence ID" value="ACL56637.1"/>
    <property type="molecule type" value="Genomic_DNA"/>
</dbReference>
<reference evidence="1 2" key="1">
    <citation type="submission" date="2009-01" db="EMBL/GenBank/DDBJ databases">
        <title>Complete sequence of chromosome of Methylobacterium nodulans ORS 2060.</title>
        <authorList>
            <consortium name="US DOE Joint Genome Institute"/>
            <person name="Lucas S."/>
            <person name="Copeland A."/>
            <person name="Lapidus A."/>
            <person name="Glavina del Rio T."/>
            <person name="Dalin E."/>
            <person name="Tice H."/>
            <person name="Bruce D."/>
            <person name="Goodwin L."/>
            <person name="Pitluck S."/>
            <person name="Sims D."/>
            <person name="Brettin T."/>
            <person name="Detter J.C."/>
            <person name="Han C."/>
            <person name="Larimer F."/>
            <person name="Land M."/>
            <person name="Hauser L."/>
            <person name="Kyrpides N."/>
            <person name="Ivanova N."/>
            <person name="Marx C.J."/>
            <person name="Richardson P."/>
        </authorList>
    </citation>
    <scope>NUCLEOTIDE SEQUENCE [LARGE SCALE GENOMIC DNA]</scope>
    <source>
        <strain evidence="2">LMG 21967 / CNCM I-2342 / ORS 2060</strain>
    </source>
</reference>
<gene>
    <name evidence="1" type="ordered locus">Mnod_1647</name>
</gene>
<organism evidence="1 2">
    <name type="scientific">Methylobacterium nodulans (strain LMG 21967 / CNCM I-2342 / ORS 2060)</name>
    <dbReference type="NCBI Taxonomy" id="460265"/>
    <lineage>
        <taxon>Bacteria</taxon>
        <taxon>Pseudomonadati</taxon>
        <taxon>Pseudomonadota</taxon>
        <taxon>Alphaproteobacteria</taxon>
        <taxon>Hyphomicrobiales</taxon>
        <taxon>Methylobacteriaceae</taxon>
        <taxon>Methylobacterium</taxon>
    </lineage>
</organism>
<dbReference type="AlphaFoldDB" id="B8IPY7"/>
<sequence>MLAVLSHTLFSTTPAATESEPGFLSLVSRIVQAVHAERMRRRDEQIGAFIEAHGARITDDLERQIGSFFC</sequence>
<evidence type="ECO:0000313" key="1">
    <source>
        <dbReference type="EMBL" id="ACL56637.1"/>
    </source>
</evidence>